<dbReference type="RefSeq" id="WP_378960324.1">
    <property type="nucleotide sequence ID" value="NZ_JBHRXC010000016.1"/>
</dbReference>
<comment type="caution">
    <text evidence="1">The sequence shown here is derived from an EMBL/GenBank/DDBJ whole genome shotgun (WGS) entry which is preliminary data.</text>
</comment>
<dbReference type="Gene3D" id="2.60.120.10">
    <property type="entry name" value="Jelly Rolls"/>
    <property type="match status" value="1"/>
</dbReference>
<reference evidence="2" key="1">
    <citation type="journal article" date="2019" name="Int. J. Syst. Evol. Microbiol.">
        <title>The Global Catalogue of Microorganisms (GCM) 10K type strain sequencing project: providing services to taxonomists for standard genome sequencing and annotation.</title>
        <authorList>
            <consortium name="The Broad Institute Genomics Platform"/>
            <consortium name="The Broad Institute Genome Sequencing Center for Infectious Disease"/>
            <person name="Wu L."/>
            <person name="Ma J."/>
        </authorList>
    </citation>
    <scope>NUCLEOTIDE SEQUENCE [LARGE SCALE GENOMIC DNA]</scope>
    <source>
        <strain evidence="2">CCM 8689</strain>
    </source>
</reference>
<name>A0ABV8NMG2_9SPHI</name>
<organism evidence="1 2">
    <name type="scientific">Pedobacter jamesrossensis</name>
    <dbReference type="NCBI Taxonomy" id="1908238"/>
    <lineage>
        <taxon>Bacteria</taxon>
        <taxon>Pseudomonadati</taxon>
        <taxon>Bacteroidota</taxon>
        <taxon>Sphingobacteriia</taxon>
        <taxon>Sphingobacteriales</taxon>
        <taxon>Sphingobacteriaceae</taxon>
        <taxon>Pedobacter</taxon>
    </lineage>
</organism>
<evidence type="ECO:0000313" key="1">
    <source>
        <dbReference type="EMBL" id="MFC4196983.1"/>
    </source>
</evidence>
<proteinExistence type="predicted"/>
<dbReference type="InterPro" id="IPR014710">
    <property type="entry name" value="RmlC-like_jellyroll"/>
</dbReference>
<dbReference type="EMBL" id="JBHSBY010000091">
    <property type="protein sequence ID" value="MFC4196983.1"/>
    <property type="molecule type" value="Genomic_DNA"/>
</dbReference>
<protein>
    <recommendedName>
        <fullName evidence="3">Cupin domain-containing protein</fullName>
    </recommendedName>
</protein>
<accession>A0ABV8NMG2</accession>
<dbReference type="InterPro" id="IPR011051">
    <property type="entry name" value="RmlC_Cupin_sf"/>
</dbReference>
<keyword evidence="2" id="KW-1185">Reference proteome</keyword>
<evidence type="ECO:0008006" key="3">
    <source>
        <dbReference type="Google" id="ProtNLM"/>
    </source>
</evidence>
<sequence>MNLLNFLSSGLLELYISGKLSKADRLLVEEMTIRYEEVANERMRLELLFGNETKVQSQRPSESFDNRMMSFFSDLEKEKVMKGDDIPLISPFSNAEDWLRLVEGFIPEEAPETQFIYPLHQSEKRTQLLVVSAIDIDEEIHDELSESFLILKGSCVCSIEDAIFEMKAGDFMQIPLHKTHQVKLTSPLVIAILQHVSVS</sequence>
<gene>
    <name evidence="1" type="ORF">ACFOUY_09765</name>
</gene>
<dbReference type="Proteomes" id="UP001595792">
    <property type="component" value="Unassembled WGS sequence"/>
</dbReference>
<evidence type="ECO:0000313" key="2">
    <source>
        <dbReference type="Proteomes" id="UP001595792"/>
    </source>
</evidence>
<dbReference type="SUPFAM" id="SSF51182">
    <property type="entry name" value="RmlC-like cupins"/>
    <property type="match status" value="1"/>
</dbReference>